<dbReference type="AlphaFoldDB" id="A0AAE0HFH9"/>
<comment type="caution">
    <text evidence="1">The sequence shown here is derived from an EMBL/GenBank/DDBJ whole genome shotgun (WGS) entry which is preliminary data.</text>
</comment>
<evidence type="ECO:0000313" key="2">
    <source>
        <dbReference type="Proteomes" id="UP001278766"/>
    </source>
</evidence>
<gene>
    <name evidence="1" type="ORF">B0H64DRAFT_146220</name>
</gene>
<protein>
    <submittedName>
        <fullName evidence="1">Uncharacterized protein</fullName>
    </submittedName>
</protein>
<dbReference type="RefSeq" id="XP_062658979.1">
    <property type="nucleotide sequence ID" value="XM_062798361.1"/>
</dbReference>
<name>A0AAE0HFH9_9PEZI</name>
<keyword evidence="2" id="KW-1185">Reference proteome</keyword>
<accession>A0AAE0HFH9</accession>
<reference evidence="1" key="1">
    <citation type="journal article" date="2023" name="Mol. Phylogenet. Evol.">
        <title>Genome-scale phylogeny and comparative genomics of the fungal order Sordariales.</title>
        <authorList>
            <person name="Hensen N."/>
            <person name="Bonometti L."/>
            <person name="Westerberg I."/>
            <person name="Brannstrom I.O."/>
            <person name="Guillou S."/>
            <person name="Cros-Aarteil S."/>
            <person name="Calhoun S."/>
            <person name="Haridas S."/>
            <person name="Kuo A."/>
            <person name="Mondo S."/>
            <person name="Pangilinan J."/>
            <person name="Riley R."/>
            <person name="LaButti K."/>
            <person name="Andreopoulos B."/>
            <person name="Lipzen A."/>
            <person name="Chen C."/>
            <person name="Yan M."/>
            <person name="Daum C."/>
            <person name="Ng V."/>
            <person name="Clum A."/>
            <person name="Steindorff A."/>
            <person name="Ohm R.A."/>
            <person name="Martin F."/>
            <person name="Silar P."/>
            <person name="Natvig D.O."/>
            <person name="Lalanne C."/>
            <person name="Gautier V."/>
            <person name="Ament-Velasquez S.L."/>
            <person name="Kruys A."/>
            <person name="Hutchinson M.I."/>
            <person name="Powell A.J."/>
            <person name="Barry K."/>
            <person name="Miller A.N."/>
            <person name="Grigoriev I.V."/>
            <person name="Debuchy R."/>
            <person name="Gladieux P."/>
            <person name="Hiltunen Thoren M."/>
            <person name="Johannesson H."/>
        </authorList>
    </citation>
    <scope>NUCLEOTIDE SEQUENCE</scope>
    <source>
        <strain evidence="1">CBS 168.71</strain>
    </source>
</reference>
<dbReference type="EMBL" id="JAUEPN010000004">
    <property type="protein sequence ID" value="KAK3295465.1"/>
    <property type="molecule type" value="Genomic_DNA"/>
</dbReference>
<dbReference type="Proteomes" id="UP001278766">
    <property type="component" value="Unassembled WGS sequence"/>
</dbReference>
<dbReference type="GeneID" id="87835309"/>
<sequence length="214" mass="24098">MSPTISVYDIIPLYMDRPPASYLVGLAAAVISEEIGKGFSACYTSPPHPAFRWRVIIMNQGMMGVDSWFRGTWLSYPAFLSRKGRSDLYRGETPHCFQYQVRYCLFPESSHGMGIFPVRRAVQQEVDVESGYGLSIWSDEKRTVIHGLCPSHTYTALAGCSSSLEQGTFNHQWGGRHVQTKKLLFEVNTNNKTPTTWTERVFQGSTVPEGFILS</sequence>
<proteinExistence type="predicted"/>
<organism evidence="1 2">
    <name type="scientific">Chaetomium fimeti</name>
    <dbReference type="NCBI Taxonomy" id="1854472"/>
    <lineage>
        <taxon>Eukaryota</taxon>
        <taxon>Fungi</taxon>
        <taxon>Dikarya</taxon>
        <taxon>Ascomycota</taxon>
        <taxon>Pezizomycotina</taxon>
        <taxon>Sordariomycetes</taxon>
        <taxon>Sordariomycetidae</taxon>
        <taxon>Sordariales</taxon>
        <taxon>Chaetomiaceae</taxon>
        <taxon>Chaetomium</taxon>
    </lineage>
</organism>
<evidence type="ECO:0000313" key="1">
    <source>
        <dbReference type="EMBL" id="KAK3295465.1"/>
    </source>
</evidence>
<reference evidence="1" key="2">
    <citation type="submission" date="2023-06" db="EMBL/GenBank/DDBJ databases">
        <authorList>
            <consortium name="Lawrence Berkeley National Laboratory"/>
            <person name="Haridas S."/>
            <person name="Hensen N."/>
            <person name="Bonometti L."/>
            <person name="Westerberg I."/>
            <person name="Brannstrom I.O."/>
            <person name="Guillou S."/>
            <person name="Cros-Aarteil S."/>
            <person name="Calhoun S."/>
            <person name="Kuo A."/>
            <person name="Mondo S."/>
            <person name="Pangilinan J."/>
            <person name="Riley R."/>
            <person name="Labutti K."/>
            <person name="Andreopoulos B."/>
            <person name="Lipzen A."/>
            <person name="Chen C."/>
            <person name="Yanf M."/>
            <person name="Daum C."/>
            <person name="Ng V."/>
            <person name="Clum A."/>
            <person name="Steindorff A."/>
            <person name="Ohm R."/>
            <person name="Martin F."/>
            <person name="Silar P."/>
            <person name="Natvig D."/>
            <person name="Lalanne C."/>
            <person name="Gautier V."/>
            <person name="Ament-Velasquez S.L."/>
            <person name="Kruys A."/>
            <person name="Hutchinson M.I."/>
            <person name="Powell A.J."/>
            <person name="Barry K."/>
            <person name="Miller A.N."/>
            <person name="Grigoriev I.V."/>
            <person name="Debuchy R."/>
            <person name="Gladieux P."/>
            <person name="Thoren M.H."/>
            <person name="Johannesson H."/>
        </authorList>
    </citation>
    <scope>NUCLEOTIDE SEQUENCE</scope>
    <source>
        <strain evidence="1">CBS 168.71</strain>
    </source>
</reference>